<dbReference type="InterPro" id="IPR014843">
    <property type="entry name" value="Him1/Fmp52"/>
</dbReference>
<dbReference type="AlphaFoldDB" id="A0AAN7WJX4"/>
<comment type="subcellular location">
    <subcellularLocation>
        <location evidence="1">Mitochondrion outer membrane</location>
        <topology evidence="1">Peripheral membrane protein</topology>
    </subcellularLocation>
</comment>
<gene>
    <name evidence="9" type="ORF">RI543_000963</name>
</gene>
<evidence type="ECO:0000256" key="8">
    <source>
        <dbReference type="ARBA" id="ARBA00074024"/>
    </source>
</evidence>
<dbReference type="PANTHER" id="PTHR14097">
    <property type="entry name" value="OXIDOREDUCTASE HTATIP2"/>
    <property type="match status" value="1"/>
</dbReference>
<name>A0AAN7WJX4_9SACH</name>
<evidence type="ECO:0000313" key="10">
    <source>
        <dbReference type="Proteomes" id="UP001306508"/>
    </source>
</evidence>
<organism evidence="9 10">
    <name type="scientific">Arxiozyma heterogenica</name>
    <dbReference type="NCBI Taxonomy" id="278026"/>
    <lineage>
        <taxon>Eukaryota</taxon>
        <taxon>Fungi</taxon>
        <taxon>Dikarya</taxon>
        <taxon>Ascomycota</taxon>
        <taxon>Saccharomycotina</taxon>
        <taxon>Saccharomycetes</taxon>
        <taxon>Saccharomycetales</taxon>
        <taxon>Saccharomycetaceae</taxon>
        <taxon>Arxiozyma</taxon>
    </lineage>
</organism>
<comment type="similarity">
    <text evidence="2">Belongs to the FMP52 family.</text>
</comment>
<evidence type="ECO:0000256" key="3">
    <source>
        <dbReference type="ARBA" id="ARBA00022787"/>
    </source>
</evidence>
<keyword evidence="10" id="KW-1185">Reference proteome</keyword>
<evidence type="ECO:0000256" key="4">
    <source>
        <dbReference type="ARBA" id="ARBA00022946"/>
    </source>
</evidence>
<evidence type="ECO:0000256" key="2">
    <source>
        <dbReference type="ARBA" id="ARBA00006617"/>
    </source>
</evidence>
<dbReference type="Gene3D" id="3.40.50.720">
    <property type="entry name" value="NAD(P)-binding Rossmann-like Domain"/>
    <property type="match status" value="1"/>
</dbReference>
<evidence type="ECO:0000256" key="6">
    <source>
        <dbReference type="ARBA" id="ARBA00023136"/>
    </source>
</evidence>
<dbReference type="FunFam" id="3.40.50.720:FF:000366">
    <property type="entry name" value="Protein FMP52, mitochondrial"/>
    <property type="match status" value="1"/>
</dbReference>
<keyword evidence="5" id="KW-0496">Mitochondrion</keyword>
<reference evidence="10" key="1">
    <citation type="submission" date="2023-07" db="EMBL/GenBank/DDBJ databases">
        <title>A draft genome of Kazachstania heterogenica Y-27499.</title>
        <authorList>
            <person name="Donic C."/>
            <person name="Kralova J.S."/>
            <person name="Fidel L."/>
            <person name="Ben-Dor S."/>
            <person name="Jung S."/>
        </authorList>
    </citation>
    <scope>NUCLEOTIDE SEQUENCE [LARGE SCALE GENOMIC DNA]</scope>
    <source>
        <strain evidence="10">Y27499</strain>
    </source>
</reference>
<proteinExistence type="inferred from homology"/>
<protein>
    <recommendedName>
        <fullName evidence="8">Protein FMP52, mitochondrial</fullName>
    </recommendedName>
    <alternativeName>
        <fullName evidence="7">Protein fmp52, mitochondrial</fullName>
    </alternativeName>
</protein>
<evidence type="ECO:0000313" key="9">
    <source>
        <dbReference type="EMBL" id="KAK5781775.1"/>
    </source>
</evidence>
<dbReference type="PANTHER" id="PTHR14097:SF7">
    <property type="entry name" value="OXIDOREDUCTASE HTATIP2"/>
    <property type="match status" value="1"/>
</dbReference>
<evidence type="ECO:0000256" key="7">
    <source>
        <dbReference type="ARBA" id="ARBA00071738"/>
    </source>
</evidence>
<dbReference type="GO" id="GO:0051170">
    <property type="term" value="P:import into nucleus"/>
    <property type="evidence" value="ECO:0007669"/>
    <property type="project" value="TreeGrafter"/>
</dbReference>
<dbReference type="Proteomes" id="UP001306508">
    <property type="component" value="Unassembled WGS sequence"/>
</dbReference>
<dbReference type="Pfam" id="PF08732">
    <property type="entry name" value="HIM1"/>
    <property type="match status" value="1"/>
</dbReference>
<accession>A0AAN7WJX4</accession>
<evidence type="ECO:0000256" key="5">
    <source>
        <dbReference type="ARBA" id="ARBA00023128"/>
    </source>
</evidence>
<keyword evidence="6" id="KW-0472">Membrane</keyword>
<comment type="caution">
    <text evidence="9">The sequence shown here is derived from an EMBL/GenBank/DDBJ whole genome shotgun (WGS) entry which is preliminary data.</text>
</comment>
<keyword evidence="3" id="KW-1000">Mitochondrion outer membrane</keyword>
<keyword evidence="4" id="KW-0809">Transit peptide</keyword>
<dbReference type="GO" id="GO:0005741">
    <property type="term" value="C:mitochondrial outer membrane"/>
    <property type="evidence" value="ECO:0007669"/>
    <property type="project" value="UniProtKB-SubCell"/>
</dbReference>
<dbReference type="EMBL" id="JAWIZZ010000031">
    <property type="protein sequence ID" value="KAK5781775.1"/>
    <property type="molecule type" value="Genomic_DNA"/>
</dbReference>
<dbReference type="InterPro" id="IPR036291">
    <property type="entry name" value="NAD(P)-bd_dom_sf"/>
</dbReference>
<dbReference type="SUPFAM" id="SSF51735">
    <property type="entry name" value="NAD(P)-binding Rossmann-fold domains"/>
    <property type="match status" value="1"/>
</dbReference>
<evidence type="ECO:0000256" key="1">
    <source>
        <dbReference type="ARBA" id="ARBA00004450"/>
    </source>
</evidence>
<sequence length="227" mass="25509">MNALILGATGLCGSFMLKYSIASKEINKAFTITRSPLQSSYDENSKVVSFQKKDNSKWANIIKDDIKEPIDILLTGLATTRSVGGTDFQYKIDHDLNLQLAKEAKKKGCKTLVLVSTYGANKDSWFFYPRMKGEIERDMIALGFDKTIILRPGALLGDRIKHHKGFGNDMATFVGKFFYRSKCQWMFAYPIMAEEVSKVGVHLALKDSSEKVQIIESDEMLKIASEI</sequence>